<evidence type="ECO:0000256" key="1">
    <source>
        <dbReference type="ARBA" id="ARBA00008683"/>
    </source>
</evidence>
<protein>
    <submittedName>
        <fullName evidence="3">Peptidase, S49 family</fullName>
        <ecNumber evidence="3">3.4.11.-</ecNumber>
    </submittedName>
</protein>
<dbReference type="EC" id="3.4.11.-" evidence="3"/>
<proteinExistence type="inferred from homology"/>
<organism evidence="3 4">
    <name type="scientific">Rhodobacter capsulatus (strain ATCC BAA-309 / NBRC 16581 / SB1003)</name>
    <dbReference type="NCBI Taxonomy" id="272942"/>
    <lineage>
        <taxon>Bacteria</taxon>
        <taxon>Pseudomonadati</taxon>
        <taxon>Pseudomonadota</taxon>
        <taxon>Alphaproteobacteria</taxon>
        <taxon>Rhodobacterales</taxon>
        <taxon>Rhodobacter group</taxon>
        <taxon>Rhodobacter</taxon>
    </lineage>
</organism>
<accession>D5AUU1</accession>
<dbReference type="PANTHER" id="PTHR42987">
    <property type="entry name" value="PEPTIDASE S49"/>
    <property type="match status" value="1"/>
</dbReference>
<dbReference type="OrthoDB" id="266140at2"/>
<dbReference type="GO" id="GO:0006508">
    <property type="term" value="P:proteolysis"/>
    <property type="evidence" value="ECO:0007669"/>
    <property type="project" value="InterPro"/>
</dbReference>
<feature type="domain" description="Peptidase S49" evidence="2">
    <location>
        <begin position="124"/>
        <end position="276"/>
    </location>
</feature>
<dbReference type="SUPFAM" id="SSF52096">
    <property type="entry name" value="ClpP/crotonase"/>
    <property type="match status" value="1"/>
</dbReference>
<dbReference type="RefSeq" id="WP_013067709.1">
    <property type="nucleotide sequence ID" value="NC_014034.1"/>
</dbReference>
<dbReference type="Pfam" id="PF01343">
    <property type="entry name" value="Peptidase_S49"/>
    <property type="match status" value="1"/>
</dbReference>
<dbReference type="HOGENOM" id="CLU_046540_2_0_5"/>
<keyword evidence="3" id="KW-0378">Hydrolase</keyword>
<evidence type="ECO:0000313" key="3">
    <source>
        <dbReference type="EMBL" id="ADE85730.1"/>
    </source>
</evidence>
<dbReference type="AlphaFoldDB" id="D5AUU1"/>
<sequence>MGRTVREVLAAGGGLMALDTARAAELLATAWPAAAAAAEPQASAGDLTRYTREPGLAVMPVRGLLTPNSALLERYLGWATYRGIAEACADLAADDAVSAVVVEFDTPGGYTLGIEDAVTALRDLAAVKPVHALAAPLAASAGYWLASQARELVMTPRAAVGSIGVAVTAAANVAPGAASGVQLFDFTSRHARAKWPDPATEDGKAEIRRGLDRTEARFHAAVAEGRGIAPEDLAARLSVSDDPEDGGAVFEAAEALARGLADRIETRAAFYARLRAAHAPAPRKGLARGARALAAAARAKARL</sequence>
<keyword evidence="4" id="KW-1185">Reference proteome</keyword>
<dbReference type="InterPro" id="IPR002142">
    <property type="entry name" value="Peptidase_S49"/>
</dbReference>
<keyword evidence="3" id="KW-0645">Protease</keyword>
<dbReference type="eggNOG" id="COG0616">
    <property type="taxonomic scope" value="Bacteria"/>
</dbReference>
<gene>
    <name evidence="3" type="ordered locus">RCAP_rcc01986</name>
</gene>
<dbReference type="GO" id="GO:0004177">
    <property type="term" value="F:aminopeptidase activity"/>
    <property type="evidence" value="ECO:0007669"/>
    <property type="project" value="UniProtKB-KW"/>
</dbReference>
<reference key="1">
    <citation type="submission" date="2008-12" db="EMBL/GenBank/DDBJ databases">
        <title>Complete genome sequence of Rhodobacter capsulatus SB1003.</title>
        <authorList>
            <person name="Strnad H."/>
            <person name="Lapidus A."/>
            <person name="Vlcek C."/>
            <person name="Ulbrich P."/>
            <person name="Paces J."/>
            <person name="Maltsev N."/>
            <person name="Kumar V."/>
            <person name="Kogan Y."/>
            <person name="Milgram A."/>
            <person name="Rebrekov D."/>
            <person name="Mazur M."/>
            <person name="Cox R."/>
            <person name="Kyrpides N."/>
            <person name="Kolar M."/>
            <person name="Sachova J."/>
            <person name="Ridl J."/>
            <person name="Ivanova N."/>
            <person name="Kapatral V."/>
            <person name="Los T."/>
            <person name="Lykidis A."/>
            <person name="Mikhailova N."/>
            <person name="Reznik G."/>
            <person name="Vasieva O."/>
            <person name="Fonstein M."/>
            <person name="Paces V."/>
            <person name="Haselkorn R."/>
        </authorList>
    </citation>
    <scope>NUCLEOTIDE SEQUENCE</scope>
    <source>
        <strain>SB1003</strain>
    </source>
</reference>
<keyword evidence="3" id="KW-0031">Aminopeptidase</keyword>
<dbReference type="Gene3D" id="3.90.226.10">
    <property type="entry name" value="2-enoyl-CoA Hydratase, Chain A, domain 1"/>
    <property type="match status" value="1"/>
</dbReference>
<comment type="similarity">
    <text evidence="1">Belongs to the peptidase S49 family.</text>
</comment>
<dbReference type="GeneID" id="31490854"/>
<dbReference type="PANTHER" id="PTHR42987:SF4">
    <property type="entry name" value="PROTEASE SOHB-RELATED"/>
    <property type="match status" value="1"/>
</dbReference>
<dbReference type="Proteomes" id="UP000002361">
    <property type="component" value="Chromosome"/>
</dbReference>
<dbReference type="KEGG" id="rcp:RCAP_rcc01986"/>
<evidence type="ECO:0000259" key="2">
    <source>
        <dbReference type="Pfam" id="PF01343"/>
    </source>
</evidence>
<name>D5AUU1_RHOCB</name>
<dbReference type="STRING" id="272942.RCAP_rcc01986"/>
<evidence type="ECO:0000313" key="4">
    <source>
        <dbReference type="Proteomes" id="UP000002361"/>
    </source>
</evidence>
<dbReference type="EMBL" id="CP001312">
    <property type="protein sequence ID" value="ADE85730.1"/>
    <property type="molecule type" value="Genomic_DNA"/>
</dbReference>
<dbReference type="InterPro" id="IPR029045">
    <property type="entry name" value="ClpP/crotonase-like_dom_sf"/>
</dbReference>
<reference evidence="3 4" key="2">
    <citation type="journal article" date="2010" name="J. Bacteriol.">
        <title>Complete genome sequence of the photosynthetic purple nonsulfur bacterium Rhodobacter capsulatus SB 1003.</title>
        <authorList>
            <person name="Strnad H."/>
            <person name="Lapidus A."/>
            <person name="Paces J."/>
            <person name="Ulbrich P."/>
            <person name="Vlcek C."/>
            <person name="Paces V."/>
            <person name="Haselkorn R."/>
        </authorList>
    </citation>
    <scope>NUCLEOTIDE SEQUENCE [LARGE SCALE GENOMIC DNA]</scope>
    <source>
        <strain evidence="4">ATCC BAA-309 / NBRC 16581 / SB1003</strain>
    </source>
</reference>